<name>A0ABV8U073_9ACTN</name>
<evidence type="ECO:0000313" key="2">
    <source>
        <dbReference type="Proteomes" id="UP001595823"/>
    </source>
</evidence>
<sequence length="320" mass="35740">MPATTVREREQATRAYHQTLTRLGLAAHTGVLNLWRTAEAVPSAQTQRRIVATVLGNSYSVTARLAILYFQLLRAMSVGSVAPADGWPASPVTVRTLREMFARLTLGEYEPGEMAEDYRKLGLDRGAGGSLAARLWQARLKRSLDYLTGRLDQVNDDDDLDPDGLGDWLADEVERIAMDGARDLIHDAVRQDRTALGWVRVSKTGTPCGFCSMLISRGLEFKYRSEKTATGRSREGPDQQGYDGSQYHRKCRCIAVPVWDADEYETSDQFTTNRELADAWQTVTRGESGADARQVWRNWIDKRNAPLREAAKTAAERGDN</sequence>
<protein>
    <recommendedName>
        <fullName evidence="3">Minor capsid protein</fullName>
    </recommendedName>
</protein>
<evidence type="ECO:0000313" key="1">
    <source>
        <dbReference type="EMBL" id="MFC4336026.1"/>
    </source>
</evidence>
<proteinExistence type="predicted"/>
<evidence type="ECO:0008006" key="3">
    <source>
        <dbReference type="Google" id="ProtNLM"/>
    </source>
</evidence>
<comment type="caution">
    <text evidence="1">The sequence shown here is derived from an EMBL/GenBank/DDBJ whole genome shotgun (WGS) entry which is preliminary data.</text>
</comment>
<gene>
    <name evidence="1" type="ORF">ACFPET_12505</name>
</gene>
<dbReference type="RefSeq" id="WP_380621455.1">
    <property type="nucleotide sequence ID" value="NZ_JBHSDK010000015.1"/>
</dbReference>
<keyword evidence="2" id="KW-1185">Reference proteome</keyword>
<dbReference type="Proteomes" id="UP001595823">
    <property type="component" value="Unassembled WGS sequence"/>
</dbReference>
<organism evidence="1 2">
    <name type="scientific">Salininema proteolyticum</name>
    <dbReference type="NCBI Taxonomy" id="1607685"/>
    <lineage>
        <taxon>Bacteria</taxon>
        <taxon>Bacillati</taxon>
        <taxon>Actinomycetota</taxon>
        <taxon>Actinomycetes</taxon>
        <taxon>Glycomycetales</taxon>
        <taxon>Glycomycetaceae</taxon>
        <taxon>Salininema</taxon>
    </lineage>
</organism>
<reference evidence="2" key="1">
    <citation type="journal article" date="2019" name="Int. J. Syst. Evol. Microbiol.">
        <title>The Global Catalogue of Microorganisms (GCM) 10K type strain sequencing project: providing services to taxonomists for standard genome sequencing and annotation.</title>
        <authorList>
            <consortium name="The Broad Institute Genomics Platform"/>
            <consortium name="The Broad Institute Genome Sequencing Center for Infectious Disease"/>
            <person name="Wu L."/>
            <person name="Ma J."/>
        </authorList>
    </citation>
    <scope>NUCLEOTIDE SEQUENCE [LARGE SCALE GENOMIC DNA]</scope>
    <source>
        <strain evidence="2">IBRC-M 10908</strain>
    </source>
</reference>
<dbReference type="EMBL" id="JBHSDK010000015">
    <property type="protein sequence ID" value="MFC4336026.1"/>
    <property type="molecule type" value="Genomic_DNA"/>
</dbReference>
<dbReference type="InterPro" id="IPR057369">
    <property type="entry name" value="VG15"/>
</dbReference>
<dbReference type="Pfam" id="PF25310">
    <property type="entry name" value="VG15"/>
    <property type="match status" value="1"/>
</dbReference>
<accession>A0ABV8U073</accession>